<gene>
    <name evidence="2" type="ORF">C4D60_Mb01t31510</name>
</gene>
<proteinExistence type="predicted"/>
<dbReference type="AlphaFoldDB" id="A0A4S8JS60"/>
<keyword evidence="3" id="KW-1185">Reference proteome</keyword>
<organism evidence="2 3">
    <name type="scientific">Musa balbisiana</name>
    <name type="common">Banana</name>
    <dbReference type="NCBI Taxonomy" id="52838"/>
    <lineage>
        <taxon>Eukaryota</taxon>
        <taxon>Viridiplantae</taxon>
        <taxon>Streptophyta</taxon>
        <taxon>Embryophyta</taxon>
        <taxon>Tracheophyta</taxon>
        <taxon>Spermatophyta</taxon>
        <taxon>Magnoliopsida</taxon>
        <taxon>Liliopsida</taxon>
        <taxon>Zingiberales</taxon>
        <taxon>Musaceae</taxon>
        <taxon>Musa</taxon>
    </lineage>
</organism>
<evidence type="ECO:0000313" key="2">
    <source>
        <dbReference type="EMBL" id="THU64913.1"/>
    </source>
</evidence>
<accession>A0A4S8JS60</accession>
<evidence type="ECO:0000313" key="3">
    <source>
        <dbReference type="Proteomes" id="UP000317650"/>
    </source>
</evidence>
<comment type="caution">
    <text evidence="2">The sequence shown here is derived from an EMBL/GenBank/DDBJ whole genome shotgun (WGS) entry which is preliminary data.</text>
</comment>
<feature type="region of interest" description="Disordered" evidence="1">
    <location>
        <begin position="1"/>
        <end position="37"/>
    </location>
</feature>
<evidence type="ECO:0000256" key="1">
    <source>
        <dbReference type="SAM" id="MobiDB-lite"/>
    </source>
</evidence>
<name>A0A4S8JS60_MUSBA</name>
<dbReference type="EMBL" id="PYDT01000004">
    <property type="protein sequence ID" value="THU64913.1"/>
    <property type="molecule type" value="Genomic_DNA"/>
</dbReference>
<reference evidence="2 3" key="1">
    <citation type="journal article" date="2019" name="Nat. Plants">
        <title>Genome sequencing of Musa balbisiana reveals subgenome evolution and function divergence in polyploid bananas.</title>
        <authorList>
            <person name="Yao X."/>
        </authorList>
    </citation>
    <scope>NUCLEOTIDE SEQUENCE [LARGE SCALE GENOMIC DNA]</scope>
    <source>
        <strain evidence="3">cv. DH-PKW</strain>
        <tissue evidence="2">Leaves</tissue>
    </source>
</reference>
<sequence length="570" mass="62464">MDILTAAERRRIRQKNKRKKGKKKRTTQRDCSQSSSSVLISEKINSRRCKIFANSSNTEDDVGASSSDATGWMNYSSKSEIFANSSSAEDDIGASSSDATGKNCIVVMRRKTIRLIRSCLRNMMGQHLIICKKNYNIEIFANSSNAEDDVGASSSDDTGKNYIVIFANSSNAEDDVGASSSDATGKNCIVKKLAQGDVRPKIFANSYNVEDDVGASSSDATGKNYIVVNLFTDENDVGACSLDATGKNCIVIMRRKTIRLMKSCFRNMTGQHLILDNEPIEWYRDYSDYVEEESIKDDVGASSSDAIGKNYIVVNLFTDENDVGACSSDATGKNCIVIMRRKTIRLMKSCFRNMTGQHLIFATSTNAEDDVGACSSDATGKNYIVIFATSSNAEDDVGACASDATGKNYIFVMRRKTIKLMRSCLRNMMGQHLIICKKIYNIKIYFDLVNASDLNKEIVHLTSDYIFANSSNAEDDVGASSSDTTGKNYIVKKLAQGDVRIKSALGGGVVVEIVSLYPCRSLREGEGGQVPSSLEVIYTAGLRRRSSKLQACSEMERERRIGEASKSSSL</sequence>
<feature type="compositionally biased region" description="Basic residues" evidence="1">
    <location>
        <begin position="10"/>
        <end position="26"/>
    </location>
</feature>
<dbReference type="Proteomes" id="UP000317650">
    <property type="component" value="Chromosome 1"/>
</dbReference>
<protein>
    <submittedName>
        <fullName evidence="2">Uncharacterized protein</fullName>
    </submittedName>
</protein>